<dbReference type="OMA" id="VVANFHN"/>
<proteinExistence type="predicted"/>
<reference evidence="2 3" key="1">
    <citation type="journal article" date="2014" name="BMC Genomics">
        <title>Comparative genome sequencing reveals chemotype-specific gene clusters in the toxigenic black mold Stachybotrys.</title>
        <authorList>
            <person name="Semeiks J."/>
            <person name="Borek D."/>
            <person name="Otwinowski Z."/>
            <person name="Grishin N.V."/>
        </authorList>
    </citation>
    <scope>NUCLEOTIDE SEQUENCE [LARGE SCALE GENOMIC DNA]</scope>
    <source>
        <strain evidence="2 3">IBT 40285</strain>
    </source>
</reference>
<name>A0A084QHQ0_STAC4</name>
<dbReference type="InterPro" id="IPR035979">
    <property type="entry name" value="RBD_domain_sf"/>
</dbReference>
<gene>
    <name evidence="2" type="ORF">S40285_00380</name>
</gene>
<keyword evidence="3" id="KW-1185">Reference proteome</keyword>
<accession>A0A084QHQ0</accession>
<feature type="compositionally biased region" description="Basic residues" evidence="1">
    <location>
        <begin position="333"/>
        <end position="346"/>
    </location>
</feature>
<evidence type="ECO:0000313" key="3">
    <source>
        <dbReference type="Proteomes" id="UP000028524"/>
    </source>
</evidence>
<feature type="compositionally biased region" description="Polar residues" evidence="1">
    <location>
        <begin position="123"/>
        <end position="133"/>
    </location>
</feature>
<evidence type="ECO:0008006" key="4">
    <source>
        <dbReference type="Google" id="ProtNLM"/>
    </source>
</evidence>
<sequence length="346" mass="37002">MAPYANDFEKLIHEGRERKKNEVLADRIFSKDRRQSAPTKLKPAVGGSLASRVGVKKVSLTQPWAGCSREQLPGSISGMELYLTLFFCSQQQRAARASLPAGNVPGNVNGDWTHDLHDTVNGHNTRTSKSLGSRVTLPGSKRTAQRNSRLATALDTMDVDPQVQQQVNIAKPAPARPLGLTIKGLAGPFSVLAQNFAPGTTLADIESAMTPIGGEIISCSFVKTHPIMVVEMVFASREGGDRVIETFNDKTADGRLIKVFPKPGGYQPPSSTSSNHPPSNAPNGPRASRAPKKTTNDQVVDGSQGFSDLIDTRPSNGTGARPLYSDQIVAGNRRGRGSQRGRGGGR</sequence>
<dbReference type="HOGENOM" id="CLU_058466_1_0_1"/>
<dbReference type="STRING" id="1283841.A0A084QHQ0"/>
<dbReference type="CDD" id="cd00590">
    <property type="entry name" value="RRM_SF"/>
    <property type="match status" value="1"/>
</dbReference>
<dbReference type="Proteomes" id="UP000028524">
    <property type="component" value="Unassembled WGS sequence"/>
</dbReference>
<evidence type="ECO:0000256" key="1">
    <source>
        <dbReference type="SAM" id="MobiDB-lite"/>
    </source>
</evidence>
<evidence type="ECO:0000313" key="2">
    <source>
        <dbReference type="EMBL" id="KFA63485.1"/>
    </source>
</evidence>
<feature type="region of interest" description="Disordered" evidence="1">
    <location>
        <begin position="123"/>
        <end position="144"/>
    </location>
</feature>
<dbReference type="OrthoDB" id="5374349at2759"/>
<dbReference type="SUPFAM" id="SSF54928">
    <property type="entry name" value="RNA-binding domain, RBD"/>
    <property type="match status" value="1"/>
</dbReference>
<feature type="region of interest" description="Disordered" evidence="1">
    <location>
        <begin position="260"/>
        <end position="346"/>
    </location>
</feature>
<feature type="compositionally biased region" description="Low complexity" evidence="1">
    <location>
        <begin position="268"/>
        <end position="285"/>
    </location>
</feature>
<organism evidence="2 3">
    <name type="scientific">Stachybotrys chlorohalonatus (strain IBT 40285)</name>
    <dbReference type="NCBI Taxonomy" id="1283841"/>
    <lineage>
        <taxon>Eukaryota</taxon>
        <taxon>Fungi</taxon>
        <taxon>Dikarya</taxon>
        <taxon>Ascomycota</taxon>
        <taxon>Pezizomycotina</taxon>
        <taxon>Sordariomycetes</taxon>
        <taxon>Hypocreomycetidae</taxon>
        <taxon>Hypocreales</taxon>
        <taxon>Stachybotryaceae</taxon>
        <taxon>Stachybotrys</taxon>
    </lineage>
</organism>
<dbReference type="EMBL" id="KL660737">
    <property type="protein sequence ID" value="KFA63485.1"/>
    <property type="molecule type" value="Genomic_DNA"/>
</dbReference>
<dbReference type="AlphaFoldDB" id="A0A084QHQ0"/>
<protein>
    <recommendedName>
        <fullName evidence="4">RRM domain-containing protein</fullName>
    </recommendedName>
</protein>
<dbReference type="InParanoid" id="A0A084QHQ0"/>
<dbReference type="GO" id="GO:0003676">
    <property type="term" value="F:nucleic acid binding"/>
    <property type="evidence" value="ECO:0007669"/>
    <property type="project" value="InterPro"/>
</dbReference>